<dbReference type="SUPFAM" id="SSF52402">
    <property type="entry name" value="Adenine nucleotide alpha hydrolases-like"/>
    <property type="match status" value="1"/>
</dbReference>
<keyword evidence="2" id="KW-1185">Reference proteome</keyword>
<dbReference type="RefSeq" id="WP_209365912.1">
    <property type="nucleotide sequence ID" value="NZ_CP046956.1"/>
</dbReference>
<sequence>MTNYDNQLYARGFLFTTSPKNELLRQDWKYIQKVGMNIYFHPLTQYGIAEEEGDWLFLIGQCIDVINKTVDLKQISKTLYEYYNDSEEKFYNYLERLSGRFAIVLNIKGKIKIYNDATGMQSVFYHSKKVALGSHALLVAEATKSSESSIIDTEWLKDKKTYHLPGDFTPYEDIFFLLPNHTREMNSAVTSRYFPREDLTQKNIDEVIAIVEKEANEQLNLISDKYNILMSLTAGLDSRSTLALLKNHLDKVKFFTYYYMHSENSDFAGSKSLLMDEKMVKEMVDNLNLNHQMLPIDYARTKDDDYLKLRNILSKNTFLNHNSLLAKLYFENFPPQENILHLRSNIQEITRMFYRKMHRFNDDIASFGQIAKSWSPNLWEDPSTQEPLKKWLDQYTPNVGFGYDPFDILYWESRMGTWHSQLLIQSDLAFNTHILINSHFILKNMLAVSTSERRNNLHLTKLIEKRWPVLSFWKVNEDKNLLQIVEEQQKIINAVNSGIKVAEITYSGGNINGDVKIPVKNYVEKGKEVFYISKNAPEKGDYAQAVIEINKNNNENMICLEVCSPYYKPKNSGRMVYQIYLNDNELLLEEDVALWGQTNQICMSLPVDQDSAKIMVRVMAIKDCEKWNWGKAGRIQIEKVSLFENHNLTEYLYFSSPFSNTKNNR</sequence>
<dbReference type="Gene3D" id="3.40.50.620">
    <property type="entry name" value="HUPs"/>
    <property type="match status" value="1"/>
</dbReference>
<accession>A0ABX7VUY7</accession>
<evidence type="ECO:0000313" key="1">
    <source>
        <dbReference type="EMBL" id="QTN00777.1"/>
    </source>
</evidence>
<proteinExistence type="predicted"/>
<evidence type="ECO:0000313" key="2">
    <source>
        <dbReference type="Proteomes" id="UP000665043"/>
    </source>
</evidence>
<dbReference type="InterPro" id="IPR014729">
    <property type="entry name" value="Rossmann-like_a/b/a_fold"/>
</dbReference>
<gene>
    <name evidence="1" type="ORF">ERJ70_16715</name>
</gene>
<dbReference type="EMBL" id="CP046956">
    <property type="protein sequence ID" value="QTN00777.1"/>
    <property type="molecule type" value="Genomic_DNA"/>
</dbReference>
<dbReference type="Proteomes" id="UP000665043">
    <property type="component" value="Chromosome"/>
</dbReference>
<evidence type="ECO:0008006" key="3">
    <source>
        <dbReference type="Google" id="ProtNLM"/>
    </source>
</evidence>
<protein>
    <recommendedName>
        <fullName evidence="3">Asparagine synthase (Glutamine-hydrolysing)</fullName>
    </recommendedName>
</protein>
<organism evidence="1 2">
    <name type="scientific">Sediminibacillus dalangtanensis</name>
    <dbReference type="NCBI Taxonomy" id="2729421"/>
    <lineage>
        <taxon>Bacteria</taxon>
        <taxon>Bacillati</taxon>
        <taxon>Bacillota</taxon>
        <taxon>Bacilli</taxon>
        <taxon>Bacillales</taxon>
        <taxon>Bacillaceae</taxon>
        <taxon>Sediminibacillus</taxon>
    </lineage>
</organism>
<name>A0ABX7VUY7_9BACI</name>
<reference evidence="1 2" key="1">
    <citation type="submission" date="2019-12" db="EMBL/GenBank/DDBJ databases">
        <title>The whole genome sequencing of a strain isolated from a Mars analog, Dalangtan Playa.</title>
        <authorList>
            <person name="Huang T."/>
        </authorList>
    </citation>
    <scope>NUCLEOTIDE SEQUENCE [LARGE SCALE GENOMIC DNA]</scope>
    <source>
        <strain evidence="1 2">DP4-553-S</strain>
    </source>
</reference>